<proteinExistence type="predicted"/>
<dbReference type="EMBL" id="QWIV01000014">
    <property type="protein sequence ID" value="RMZ58724.1"/>
    <property type="molecule type" value="Genomic_DNA"/>
</dbReference>
<dbReference type="Proteomes" id="UP000267524">
    <property type="component" value="Unassembled WGS sequence"/>
</dbReference>
<dbReference type="AlphaFoldDB" id="A0A3M7L9M1"/>
<sequence>MKNKKIIGITLLFYSKKKSNYTSFLKSYVLEIKGWDDLQSEIKKITLLNQALKYVGIEDIFYVSGLFGKKEILGKSYIDEITKIKDAKKLLLKQKKYTCNFQKNKQKEKWFLFSLIYFYHDKNTGDKLSISCFTPIFADNLKNAKIKIRKFCETDAFMEKIVLYKLDKMYYTNLKYIGIEDVSYVEENIEKGGAYECSFKTYRKFEKIKDLQPSNKKIQRAFKQVMNV</sequence>
<evidence type="ECO:0000313" key="2">
    <source>
        <dbReference type="Proteomes" id="UP000267524"/>
    </source>
</evidence>
<reference evidence="1 2" key="1">
    <citation type="submission" date="2018-08" db="EMBL/GenBank/DDBJ databases">
        <title>Chryseobacterium nematophagum: a novel matrix digesting pathogen of nematodes.</title>
        <authorList>
            <person name="Page A."/>
            <person name="Roberts M."/>
            <person name="Felix M.-A."/>
            <person name="Weir W."/>
        </authorList>
    </citation>
    <scope>NUCLEOTIDE SEQUENCE [LARGE SCALE GENOMIC DNA]</scope>
    <source>
        <strain evidence="1 2">JUb275</strain>
    </source>
</reference>
<evidence type="ECO:0000313" key="1">
    <source>
        <dbReference type="EMBL" id="RMZ58724.1"/>
    </source>
</evidence>
<protein>
    <submittedName>
        <fullName evidence="1">Uncharacterized protein</fullName>
    </submittedName>
</protein>
<comment type="caution">
    <text evidence="1">The sequence shown here is derived from an EMBL/GenBank/DDBJ whole genome shotgun (WGS) entry which is preliminary data.</text>
</comment>
<gene>
    <name evidence="1" type="ORF">D1632_14130</name>
</gene>
<organism evidence="1 2">
    <name type="scientific">Chryseobacterium nematophagum</name>
    <dbReference type="NCBI Taxonomy" id="2305228"/>
    <lineage>
        <taxon>Bacteria</taxon>
        <taxon>Pseudomonadati</taxon>
        <taxon>Bacteroidota</taxon>
        <taxon>Flavobacteriia</taxon>
        <taxon>Flavobacteriales</taxon>
        <taxon>Weeksellaceae</taxon>
        <taxon>Chryseobacterium group</taxon>
        <taxon>Chryseobacterium</taxon>
    </lineage>
</organism>
<dbReference type="RefSeq" id="WP_122547871.1">
    <property type="nucleotide sequence ID" value="NZ_QWIV01000014.1"/>
</dbReference>
<accession>A0A3M7L9M1</accession>
<name>A0A3M7L9M1_9FLAO</name>
<keyword evidence="2" id="KW-1185">Reference proteome</keyword>